<evidence type="ECO:0000259" key="1">
    <source>
        <dbReference type="SMART" id="SM00871"/>
    </source>
</evidence>
<dbReference type="SUPFAM" id="SSF55136">
    <property type="entry name" value="Probable bacterial effector-binding domain"/>
    <property type="match status" value="1"/>
</dbReference>
<evidence type="ECO:0000313" key="3">
    <source>
        <dbReference type="Proteomes" id="UP000664628"/>
    </source>
</evidence>
<comment type="caution">
    <text evidence="2">The sequence shown here is derived from an EMBL/GenBank/DDBJ whole genome shotgun (WGS) entry which is preliminary data.</text>
</comment>
<protein>
    <submittedName>
        <fullName evidence="2">GyrI-like domain-containing protein</fullName>
    </submittedName>
</protein>
<dbReference type="PANTHER" id="PTHR36444:SF2">
    <property type="entry name" value="TRANSCRIPTIONAL REGULATOR PROTEIN YOBU-RELATED"/>
    <property type="match status" value="1"/>
</dbReference>
<dbReference type="Proteomes" id="UP000664628">
    <property type="component" value="Unassembled WGS sequence"/>
</dbReference>
<dbReference type="Gene3D" id="3.20.80.10">
    <property type="entry name" value="Regulatory factor, effector binding domain"/>
    <property type="match status" value="1"/>
</dbReference>
<dbReference type="InterPro" id="IPR010499">
    <property type="entry name" value="AraC_E-bd"/>
</dbReference>
<proteinExistence type="predicted"/>
<dbReference type="PANTHER" id="PTHR36444">
    <property type="entry name" value="TRANSCRIPTIONAL REGULATOR PROTEIN YOBU-RELATED"/>
    <property type="match status" value="1"/>
</dbReference>
<dbReference type="RefSeq" id="WP_207328234.1">
    <property type="nucleotide sequence ID" value="NZ_JAFMYW010000002.1"/>
</dbReference>
<dbReference type="InterPro" id="IPR029441">
    <property type="entry name" value="Cass2"/>
</dbReference>
<dbReference type="Pfam" id="PF14526">
    <property type="entry name" value="Cass2"/>
    <property type="match status" value="1"/>
</dbReference>
<feature type="domain" description="AraC effector-binding" evidence="1">
    <location>
        <begin position="1"/>
        <end position="156"/>
    </location>
</feature>
<organism evidence="2 3">
    <name type="scientific">Fibrella forsythiae</name>
    <dbReference type="NCBI Taxonomy" id="2817061"/>
    <lineage>
        <taxon>Bacteria</taxon>
        <taxon>Pseudomonadati</taxon>
        <taxon>Bacteroidota</taxon>
        <taxon>Cytophagia</taxon>
        <taxon>Cytophagales</taxon>
        <taxon>Spirosomataceae</taxon>
        <taxon>Fibrella</taxon>
    </lineage>
</organism>
<gene>
    <name evidence="2" type="ORF">J2I46_06625</name>
</gene>
<name>A0ABS3JE31_9BACT</name>
<dbReference type="SMART" id="SM00871">
    <property type="entry name" value="AraC_E_bind"/>
    <property type="match status" value="1"/>
</dbReference>
<sequence>MKPRIERLVEKKVVGIRMTMSLVNDRTGELWSAFMPRRNELKNKLTNDLISMQVYQPTYFTNFKPTNEFEKWAAVEVTDIANVPNGMASYVLPGGLYAIFDYKGLSTDKSIFTYIFETWLPNSDYVVDNRPNFEVLGDRYKNNHPESEEEIWISIKEK</sequence>
<keyword evidence="3" id="KW-1185">Reference proteome</keyword>
<dbReference type="EMBL" id="JAFMYW010000002">
    <property type="protein sequence ID" value="MBO0948247.1"/>
    <property type="molecule type" value="Genomic_DNA"/>
</dbReference>
<accession>A0ABS3JE31</accession>
<reference evidence="2 3" key="1">
    <citation type="submission" date="2021-03" db="EMBL/GenBank/DDBJ databases">
        <title>Fibrella sp. HMF5405 genome sequencing and assembly.</title>
        <authorList>
            <person name="Kang H."/>
            <person name="Kim H."/>
            <person name="Bae S."/>
            <person name="Joh K."/>
        </authorList>
    </citation>
    <scope>NUCLEOTIDE SEQUENCE [LARGE SCALE GENOMIC DNA]</scope>
    <source>
        <strain evidence="2 3">HMF5405</strain>
    </source>
</reference>
<evidence type="ECO:0000313" key="2">
    <source>
        <dbReference type="EMBL" id="MBO0948247.1"/>
    </source>
</evidence>
<dbReference type="InterPro" id="IPR011256">
    <property type="entry name" value="Reg_factor_effector_dom_sf"/>
</dbReference>
<dbReference type="InterPro" id="IPR053182">
    <property type="entry name" value="YobU-like_regulator"/>
</dbReference>